<dbReference type="Ensembl" id="ENSGMOT00000060997.1">
    <property type="protein sequence ID" value="ENSGMOP00000027494.1"/>
    <property type="gene ID" value="ENSGMOG00000028426.1"/>
</dbReference>
<feature type="domain" description="Ubiquitin-like" evidence="1">
    <location>
        <begin position="32"/>
        <end position="88"/>
    </location>
</feature>
<evidence type="ECO:0000313" key="2">
    <source>
        <dbReference type="Ensembl" id="ENSGMOP00000027494.1"/>
    </source>
</evidence>
<proteinExistence type="predicted"/>
<accession>A0A8C5A977</accession>
<evidence type="ECO:0000313" key="3">
    <source>
        <dbReference type="Proteomes" id="UP000694546"/>
    </source>
</evidence>
<organism evidence="2 3">
    <name type="scientific">Gadus morhua</name>
    <name type="common">Atlantic cod</name>
    <dbReference type="NCBI Taxonomy" id="8049"/>
    <lineage>
        <taxon>Eukaryota</taxon>
        <taxon>Metazoa</taxon>
        <taxon>Chordata</taxon>
        <taxon>Craniata</taxon>
        <taxon>Vertebrata</taxon>
        <taxon>Euteleostomi</taxon>
        <taxon>Actinopterygii</taxon>
        <taxon>Neopterygii</taxon>
        <taxon>Teleostei</taxon>
        <taxon>Neoteleostei</taxon>
        <taxon>Acanthomorphata</taxon>
        <taxon>Zeiogadaria</taxon>
        <taxon>Gadariae</taxon>
        <taxon>Gadiformes</taxon>
        <taxon>Gadoidei</taxon>
        <taxon>Gadidae</taxon>
        <taxon>Gadus</taxon>
    </lineage>
</organism>
<name>A0A8C5A977_GADMO</name>
<dbReference type="InterPro" id="IPR000626">
    <property type="entry name" value="Ubiquitin-like_dom"/>
</dbReference>
<dbReference type="AlphaFoldDB" id="A0A8C5A977"/>
<dbReference type="PROSITE" id="PS50053">
    <property type="entry name" value="UBIQUITIN_2"/>
    <property type="match status" value="1"/>
</dbReference>
<evidence type="ECO:0000259" key="1">
    <source>
        <dbReference type="PROSITE" id="PS50053"/>
    </source>
</evidence>
<dbReference type="Pfam" id="PF00240">
    <property type="entry name" value="ubiquitin"/>
    <property type="match status" value="1"/>
</dbReference>
<reference evidence="2" key="1">
    <citation type="submission" date="2025-08" db="UniProtKB">
        <authorList>
            <consortium name="Ensembl"/>
        </authorList>
    </citation>
    <scope>IDENTIFICATION</scope>
</reference>
<dbReference type="Gene3D" id="3.10.20.90">
    <property type="entry name" value="Phosphatidylinositol 3-kinase Catalytic Subunit, Chain A, domain 1"/>
    <property type="match status" value="1"/>
</dbReference>
<dbReference type="CDD" id="cd17039">
    <property type="entry name" value="Ubl_ubiquitin_like"/>
    <property type="match status" value="1"/>
</dbReference>
<dbReference type="InterPro" id="IPR029071">
    <property type="entry name" value="Ubiquitin-like_domsf"/>
</dbReference>
<sequence length="91" mass="10074">MGKIYQVIVIGLNGENMAIDLCNTEEQMKAMTVLQLKNKLGERLPGRSVDNIRLIFTTDGLDDDERTLVSYGVQHKSAIQMVIKVPGGVQL</sequence>
<keyword evidence="3" id="KW-1185">Reference proteome</keyword>
<dbReference type="SMART" id="SM00213">
    <property type="entry name" value="UBQ"/>
    <property type="match status" value="1"/>
</dbReference>
<protein>
    <recommendedName>
        <fullName evidence="1">Ubiquitin-like domain-containing protein</fullName>
    </recommendedName>
</protein>
<dbReference type="Proteomes" id="UP000694546">
    <property type="component" value="Unassembled WGS sequence"/>
</dbReference>
<dbReference type="SUPFAM" id="SSF54236">
    <property type="entry name" value="Ubiquitin-like"/>
    <property type="match status" value="1"/>
</dbReference>
<dbReference type="GeneTree" id="ENSGT01030000239687"/>
<dbReference type="OMA" id="MVDLCNT"/>
<reference evidence="2" key="2">
    <citation type="submission" date="2025-09" db="UniProtKB">
        <authorList>
            <consortium name="Ensembl"/>
        </authorList>
    </citation>
    <scope>IDENTIFICATION</scope>
</reference>